<dbReference type="AlphaFoldDB" id="B4S732"/>
<dbReference type="HOGENOM" id="CLU_265261_0_0_10"/>
<feature type="domain" description="Alginate lyase" evidence="3">
    <location>
        <begin position="912"/>
        <end position="1165"/>
    </location>
</feature>
<evidence type="ECO:0000313" key="5">
    <source>
        <dbReference type="Proteomes" id="UP000002725"/>
    </source>
</evidence>
<sequence length="1256" mass="144987">MKHTEQEPRISIEKAILADVCLGIPLGKIALDIPEHLQECDISLDDQPGTYLFRGEQLAVMKRLYQKGHASVVDAVSSLVAMADDACKTSRLSVTDKPNFRFSDNPHDYQSLAKYAWPADGQSESEKPFVLRDGEVNPDCYSDDFDYVRLVRFSDTVVLLSLAAYLTGRHFYADRASRLCSIWFLNDDTLQAPHFAMSQVLPGSTRLRWSGIIEARFFVYVTEAIRLLDACEAFDESEQKGLRSWFSDFLDWMQQSEQGQAARKAKNNIGFWYDLQCMVYADFCGRDAECEAIIHQAVLPRLERQMACDGSLPEELTRAYPHDYVVFSLAAMALISRGAEKVGISLWDSKQSDGRNFQAAHDWLLKAANSSSLLAQIPFSDSRCIESFHGLGPILDMGIEQRAILRILDASTTKLNKLESEYALLQQEQLHRTSENTRLQQEIDNIKSSTSWQLTRPLRFLRQVARRSAKKNCFKTVFSQSVKPSGNVSLSSDIKSGFKRYRKALFTKAGIFRHLRTFFPAASVRDPLTLLTSHQPPREKRLMQEYRHSELAKMPDTFVLYRIIGNDLVPRHKKGQSRENLRFVLENEPALPNCDKRWVVNRIFDQDEERRVIAMLEEYRQPYIHIPFDVLEYRQIGWDFDALPEPGYLNSKAFLKLTTEQQGRLRTALYRLKNNYVMHNNGARNTALRDGFARAKWVLPWDGNCFLTSEAWREISHMVTQRAHLSYFAVPMDRITDNALLLRPDYKPNPVEEPQLLFRCDADEMFNEDYPYGRRPKVELFWRLGIPGPWDRWKDDLWDQPRRGLSPEKGRFGVAGWVARMYSGVKSLETEDKAAFKNRGIKRQEAIIAAIGHIDAQVHADHSNPLGLTFYNEQWLTRAKQSLLDSDDNALQKSAQQLLERAEQILSEGLYSVTQKSSLPPSGDLHDYWHPAPYWWPDPDSPDGLPYIWKDGQRVPGTRMYEPESAKYDRTRLQLMLDGTTTMALAWYLTGREDFARHGASLLRTWFLNPETRMNPHLRYAQVRMGHNNNEGSPGGIIEFKDMYYFLDAVRLLERSEALSLSEIKTFKIWLHEYLSWLETSRQGEKEKIASNNHGTYFDLQAGAMTVYLNEPEKYRDVMFRALSRIPQQFSEAGEQPEEMRRTITQHYCFFNLQGWLNIIRLAQASRFFLGQFSNEPLIRIARSCQWVLQHDQTRWPYKQIEPFDPDRQYPLSLMALVCSLSAESGVKASDYLEKKTVFNPHDAVAPYWNVGVAIE</sequence>
<dbReference type="RefSeq" id="WP_012505406.1">
    <property type="nucleotide sequence ID" value="NC_011059.1"/>
</dbReference>
<gene>
    <name evidence="4" type="ordered locus">Paes_0823</name>
</gene>
<accession>B4S732</accession>
<dbReference type="EMBL" id="CP001108">
    <property type="protein sequence ID" value="ACF45869.1"/>
    <property type="molecule type" value="Genomic_DNA"/>
</dbReference>
<dbReference type="InterPro" id="IPR008929">
    <property type="entry name" value="Chondroitin_lyas"/>
</dbReference>
<dbReference type="GO" id="GO:0016829">
    <property type="term" value="F:lyase activity"/>
    <property type="evidence" value="ECO:0007669"/>
    <property type="project" value="UniProtKB-KW"/>
</dbReference>
<proteinExistence type="predicted"/>
<dbReference type="SUPFAM" id="SSF48230">
    <property type="entry name" value="Chondroitin AC/alginate lyase"/>
    <property type="match status" value="2"/>
</dbReference>
<evidence type="ECO:0000313" key="4">
    <source>
        <dbReference type="EMBL" id="ACF45869.1"/>
    </source>
</evidence>
<keyword evidence="1" id="KW-0732">Signal</keyword>
<dbReference type="GO" id="GO:0042597">
    <property type="term" value="C:periplasmic space"/>
    <property type="evidence" value="ECO:0007669"/>
    <property type="project" value="InterPro"/>
</dbReference>
<protein>
    <recommendedName>
        <fullName evidence="3">Alginate lyase domain-containing protein</fullName>
    </recommendedName>
</protein>
<reference evidence="4" key="1">
    <citation type="submission" date="2008-06" db="EMBL/GenBank/DDBJ databases">
        <title>Complete sequence of chromosome of Prosthecochloris aestuarii DSM 271.</title>
        <authorList>
            <consortium name="US DOE Joint Genome Institute"/>
            <person name="Lucas S."/>
            <person name="Copeland A."/>
            <person name="Lapidus A."/>
            <person name="Glavina del Rio T."/>
            <person name="Dalin E."/>
            <person name="Tice H."/>
            <person name="Bruce D."/>
            <person name="Goodwin L."/>
            <person name="Pitluck S."/>
            <person name="Schmutz J."/>
            <person name="Larimer F."/>
            <person name="Land M."/>
            <person name="Hauser L."/>
            <person name="Kyrpides N."/>
            <person name="Anderson I."/>
            <person name="Liu Z."/>
            <person name="Li T."/>
            <person name="Zhao F."/>
            <person name="Overmann J."/>
            <person name="Bryant D.A."/>
            <person name="Richardson P."/>
        </authorList>
    </citation>
    <scope>NUCLEOTIDE SEQUENCE [LARGE SCALE GENOMIC DNA]</scope>
    <source>
        <strain evidence="4">DSM 271</strain>
    </source>
</reference>
<name>B4S732_PROA2</name>
<dbReference type="InterPro" id="IPR008397">
    <property type="entry name" value="Alginate_lyase_dom"/>
</dbReference>
<dbReference type="eggNOG" id="ENOG502Z7SW">
    <property type="taxonomic scope" value="Bacteria"/>
</dbReference>
<organism evidence="4 5">
    <name type="scientific">Prosthecochloris aestuarii (strain DSM 271 / SK 413)</name>
    <dbReference type="NCBI Taxonomy" id="290512"/>
    <lineage>
        <taxon>Bacteria</taxon>
        <taxon>Pseudomonadati</taxon>
        <taxon>Chlorobiota</taxon>
        <taxon>Chlorobiia</taxon>
        <taxon>Chlorobiales</taxon>
        <taxon>Chlorobiaceae</taxon>
        <taxon>Prosthecochloris</taxon>
    </lineage>
</organism>
<dbReference type="Proteomes" id="UP000002725">
    <property type="component" value="Chromosome"/>
</dbReference>
<dbReference type="KEGG" id="paa:Paes_0823"/>
<evidence type="ECO:0000256" key="2">
    <source>
        <dbReference type="ARBA" id="ARBA00023239"/>
    </source>
</evidence>
<keyword evidence="5" id="KW-1185">Reference proteome</keyword>
<evidence type="ECO:0000259" key="3">
    <source>
        <dbReference type="Pfam" id="PF05426"/>
    </source>
</evidence>
<evidence type="ECO:0000256" key="1">
    <source>
        <dbReference type="ARBA" id="ARBA00022729"/>
    </source>
</evidence>
<feature type="domain" description="Alginate lyase" evidence="3">
    <location>
        <begin position="93"/>
        <end position="369"/>
    </location>
</feature>
<keyword evidence="2" id="KW-0456">Lyase</keyword>
<dbReference type="Pfam" id="PF05426">
    <property type="entry name" value="Alginate_lyase"/>
    <property type="match status" value="2"/>
</dbReference>
<dbReference type="Gene3D" id="1.50.10.100">
    <property type="entry name" value="Chondroitin AC/alginate lyase"/>
    <property type="match status" value="2"/>
</dbReference>